<evidence type="ECO:0000313" key="5">
    <source>
        <dbReference type="EMBL" id="MBM9476720.1"/>
    </source>
</evidence>
<sequence>MTHAARLSPTPSAGVTGPRARRRNLAVRTVAVSAAVAITLSACSSRTPAATGGGATGASSGGAASSAAGTAGGPAKLALVAGGPNVFFDPWGESATTAKSEFGIPTVDYVVPPTQTFETAVQITTLNGLVSQGYNGLAVFPDGAEAIRPTYQRIADSGTKIVDITGCSKQPTAALFCVATDVEKAAYEQAKLVIEKMGGKGNLVFLAGEPTDPNTIQREDGINTAIGETNGAVTLLQVVAGIDSPSAATPAIQSLLAGKADQIDGIVSTSYYPSVAGAEIWQNNPQYQRIVFAAADNSPQVMDAIQSGAIYGSMFQDPLGQGIISADMLNQMITQGCTVNDSGPWTKTSLTDKLLATGFTFVDSSNVADFVGKNYGLPEETKKVQDTIPQFLNCP</sequence>
<dbReference type="PANTHER" id="PTHR30036:SF7">
    <property type="entry name" value="ABC TRANSPORTER PERIPLASMIC-BINDING PROTEIN YPHF"/>
    <property type="match status" value="1"/>
</dbReference>
<dbReference type="InterPro" id="IPR028082">
    <property type="entry name" value="Peripla_BP_I"/>
</dbReference>
<evidence type="ECO:0000256" key="2">
    <source>
        <dbReference type="ARBA" id="ARBA00007639"/>
    </source>
</evidence>
<dbReference type="InterPro" id="IPR025997">
    <property type="entry name" value="SBP_2_dom"/>
</dbReference>
<feature type="region of interest" description="Disordered" evidence="3">
    <location>
        <begin position="46"/>
        <end position="67"/>
    </location>
</feature>
<dbReference type="PANTHER" id="PTHR30036">
    <property type="entry name" value="D-XYLOSE-BINDING PERIPLASMIC PROTEIN"/>
    <property type="match status" value="1"/>
</dbReference>
<comment type="caution">
    <text evidence="5">The sequence shown here is derived from an EMBL/GenBank/DDBJ whole genome shotgun (WGS) entry which is preliminary data.</text>
</comment>
<evidence type="ECO:0000259" key="4">
    <source>
        <dbReference type="Pfam" id="PF13407"/>
    </source>
</evidence>
<evidence type="ECO:0000313" key="6">
    <source>
        <dbReference type="Proteomes" id="UP000663801"/>
    </source>
</evidence>
<dbReference type="InterPro" id="IPR050555">
    <property type="entry name" value="Bact_Solute-Bind_Prot2"/>
</dbReference>
<dbReference type="Pfam" id="PF13407">
    <property type="entry name" value="Peripla_BP_4"/>
    <property type="match status" value="1"/>
</dbReference>
<dbReference type="GO" id="GO:0030246">
    <property type="term" value="F:carbohydrate binding"/>
    <property type="evidence" value="ECO:0007669"/>
    <property type="project" value="TreeGrafter"/>
</dbReference>
<feature type="domain" description="Periplasmic binding protein" evidence="4">
    <location>
        <begin position="84"/>
        <end position="334"/>
    </location>
</feature>
<protein>
    <submittedName>
        <fullName evidence="5">Substrate-binding domain-containing protein</fullName>
    </submittedName>
</protein>
<dbReference type="RefSeq" id="WP_205256829.1">
    <property type="nucleotide sequence ID" value="NZ_BAAAPV010000004.1"/>
</dbReference>
<dbReference type="EMBL" id="JAERWL010000008">
    <property type="protein sequence ID" value="MBM9476720.1"/>
    <property type="molecule type" value="Genomic_DNA"/>
</dbReference>
<feature type="region of interest" description="Disordered" evidence="3">
    <location>
        <begin position="1"/>
        <end position="21"/>
    </location>
</feature>
<gene>
    <name evidence="5" type="ORF">JL107_09715</name>
</gene>
<reference evidence="5" key="1">
    <citation type="submission" date="2021-01" db="EMBL/GenBank/DDBJ databases">
        <title>KCTC 19127 draft genome.</title>
        <authorList>
            <person name="An D."/>
        </authorList>
    </citation>
    <scope>NUCLEOTIDE SEQUENCE</scope>
    <source>
        <strain evidence="5">KCTC 19127</strain>
    </source>
</reference>
<organism evidence="5 6">
    <name type="scientific">Nakamurella flavida</name>
    <dbReference type="NCBI Taxonomy" id="363630"/>
    <lineage>
        <taxon>Bacteria</taxon>
        <taxon>Bacillati</taxon>
        <taxon>Actinomycetota</taxon>
        <taxon>Actinomycetes</taxon>
        <taxon>Nakamurellales</taxon>
        <taxon>Nakamurellaceae</taxon>
        <taxon>Nakamurella</taxon>
    </lineage>
</organism>
<accession>A0A938YFH6</accession>
<comment type="subcellular location">
    <subcellularLocation>
        <location evidence="1">Cell envelope</location>
    </subcellularLocation>
</comment>
<dbReference type="Proteomes" id="UP000663801">
    <property type="component" value="Unassembled WGS sequence"/>
</dbReference>
<dbReference type="Gene3D" id="3.40.50.2300">
    <property type="match status" value="2"/>
</dbReference>
<dbReference type="GO" id="GO:0030288">
    <property type="term" value="C:outer membrane-bounded periplasmic space"/>
    <property type="evidence" value="ECO:0007669"/>
    <property type="project" value="TreeGrafter"/>
</dbReference>
<dbReference type="AlphaFoldDB" id="A0A938YFH6"/>
<evidence type="ECO:0000256" key="3">
    <source>
        <dbReference type="SAM" id="MobiDB-lite"/>
    </source>
</evidence>
<proteinExistence type="inferred from homology"/>
<name>A0A938YFH6_9ACTN</name>
<keyword evidence="6" id="KW-1185">Reference proteome</keyword>
<dbReference type="CDD" id="cd01536">
    <property type="entry name" value="PBP1_ABC_sugar_binding-like"/>
    <property type="match status" value="1"/>
</dbReference>
<evidence type="ECO:0000256" key="1">
    <source>
        <dbReference type="ARBA" id="ARBA00004196"/>
    </source>
</evidence>
<comment type="similarity">
    <text evidence="2">Belongs to the bacterial solute-binding protein 2 family.</text>
</comment>
<feature type="compositionally biased region" description="Gly residues" evidence="3">
    <location>
        <begin position="51"/>
        <end position="60"/>
    </location>
</feature>
<dbReference type="SUPFAM" id="SSF53822">
    <property type="entry name" value="Periplasmic binding protein-like I"/>
    <property type="match status" value="1"/>
</dbReference>